<name>A0A2P5DTI6_PARAD</name>
<organism evidence="1 2">
    <name type="scientific">Parasponia andersonii</name>
    <name type="common">Sponia andersonii</name>
    <dbReference type="NCBI Taxonomy" id="3476"/>
    <lineage>
        <taxon>Eukaryota</taxon>
        <taxon>Viridiplantae</taxon>
        <taxon>Streptophyta</taxon>
        <taxon>Embryophyta</taxon>
        <taxon>Tracheophyta</taxon>
        <taxon>Spermatophyta</taxon>
        <taxon>Magnoliopsida</taxon>
        <taxon>eudicotyledons</taxon>
        <taxon>Gunneridae</taxon>
        <taxon>Pentapetalae</taxon>
        <taxon>rosids</taxon>
        <taxon>fabids</taxon>
        <taxon>Rosales</taxon>
        <taxon>Cannabaceae</taxon>
        <taxon>Parasponia</taxon>
    </lineage>
</organism>
<gene>
    <name evidence="1" type="ORF">PanWU01x14_032860</name>
</gene>
<comment type="caution">
    <text evidence="1">The sequence shown here is derived from an EMBL/GenBank/DDBJ whole genome shotgun (WGS) entry which is preliminary data.</text>
</comment>
<evidence type="ECO:0000313" key="1">
    <source>
        <dbReference type="EMBL" id="PON76600.1"/>
    </source>
</evidence>
<sequence length="89" mass="10538">MKISKKIFIRDQRILLRQYIGQIHTIQFTYEFAFYTNYQDNPRLHFKTAIKFMVKRVLAMSANRISISQGSSLDFVLHIQIQSAQIAKE</sequence>
<keyword evidence="2" id="KW-1185">Reference proteome</keyword>
<evidence type="ECO:0000313" key="2">
    <source>
        <dbReference type="Proteomes" id="UP000237105"/>
    </source>
</evidence>
<accession>A0A2P5DTI6</accession>
<proteinExistence type="predicted"/>
<dbReference type="AlphaFoldDB" id="A0A2P5DTI6"/>
<dbReference type="EMBL" id="JXTB01000017">
    <property type="protein sequence ID" value="PON76600.1"/>
    <property type="molecule type" value="Genomic_DNA"/>
</dbReference>
<dbReference type="Proteomes" id="UP000237105">
    <property type="component" value="Unassembled WGS sequence"/>
</dbReference>
<reference evidence="2" key="1">
    <citation type="submission" date="2016-06" db="EMBL/GenBank/DDBJ databases">
        <title>Parallel loss of symbiosis genes in relatives of nitrogen-fixing non-legume Parasponia.</title>
        <authorList>
            <person name="Van Velzen R."/>
            <person name="Holmer R."/>
            <person name="Bu F."/>
            <person name="Rutten L."/>
            <person name="Van Zeijl A."/>
            <person name="Liu W."/>
            <person name="Santuari L."/>
            <person name="Cao Q."/>
            <person name="Sharma T."/>
            <person name="Shen D."/>
            <person name="Roswanjaya Y."/>
            <person name="Wardhani T."/>
            <person name="Kalhor M.S."/>
            <person name="Jansen J."/>
            <person name="Van den Hoogen J."/>
            <person name="Gungor B."/>
            <person name="Hartog M."/>
            <person name="Hontelez J."/>
            <person name="Verver J."/>
            <person name="Yang W.-C."/>
            <person name="Schijlen E."/>
            <person name="Repin R."/>
            <person name="Schilthuizen M."/>
            <person name="Schranz E."/>
            <person name="Heidstra R."/>
            <person name="Miyata K."/>
            <person name="Fedorova E."/>
            <person name="Kohlen W."/>
            <person name="Bisseling T."/>
            <person name="Smit S."/>
            <person name="Geurts R."/>
        </authorList>
    </citation>
    <scope>NUCLEOTIDE SEQUENCE [LARGE SCALE GENOMIC DNA]</scope>
    <source>
        <strain evidence="2">cv. WU1-14</strain>
    </source>
</reference>
<dbReference type="OrthoDB" id="10417593at2759"/>
<protein>
    <submittedName>
        <fullName evidence="1">Uncharacterized protein</fullName>
    </submittedName>
</protein>